<name>A0A165RT40_9APHY</name>
<dbReference type="Proteomes" id="UP000076727">
    <property type="component" value="Unassembled WGS sequence"/>
</dbReference>
<evidence type="ECO:0000313" key="2">
    <source>
        <dbReference type="EMBL" id="KZT71126.1"/>
    </source>
</evidence>
<proteinExistence type="predicted"/>
<feature type="region of interest" description="Disordered" evidence="1">
    <location>
        <begin position="1"/>
        <end position="20"/>
    </location>
</feature>
<evidence type="ECO:0000313" key="3">
    <source>
        <dbReference type="Proteomes" id="UP000076727"/>
    </source>
</evidence>
<keyword evidence="3" id="KW-1185">Reference proteome</keyword>
<dbReference type="AlphaFoldDB" id="A0A165RT40"/>
<evidence type="ECO:0000256" key="1">
    <source>
        <dbReference type="SAM" id="MobiDB-lite"/>
    </source>
</evidence>
<accession>A0A165RT40</accession>
<dbReference type="STRING" id="1314783.A0A165RT40"/>
<sequence>MLNRTAGTIGRNASTPLSPGLMKLEPEQRTRLLKAGQKIGKMLGATPVIDVVSPGRNALTPVGTPRSAFNATVLDGKRAPARTFTGPSPIRRVHTAATRGNTFDDGLKSPVIQIAVSSPLNENRDAPAHTIKGTNAGRGIRRKKVPAALPLKQASRTDALPLSPFRYATLKATRTPSLSPISPLSPITVQKVDDSKVEKLQTLEKLAQYSTLGVPQEMIYPSFGQMEEQTEQITSYLDLYRMGSSTSHLPERSASLPVGVQPAAAVPQPIPQVTISSPTAAISALLVERRGRANSRSSTGSTKRRSRSVGDFYSITDALALESPSFGARMSRQMHAASAMSPVGTNSAFLAPPEPVLSARRASFASTLFSPSIYSQMSPRSPEFPLSPEQVTSPVQRQRTIAKARRSILTDDAQKMASFRTRFGVRPLEFALPVTPLPLPTGPLPSPPVSPAPPAEVRSPRVPYWVKSSYRPRDTTQALELVNMHFDPEGKRRAAKRRSIMPTPKTQRFERRMGWGGEWNQGSMASLVGSLKQM</sequence>
<protein>
    <submittedName>
        <fullName evidence="2">Uncharacterized protein</fullName>
    </submittedName>
</protein>
<dbReference type="EMBL" id="KV429047">
    <property type="protein sequence ID" value="KZT71126.1"/>
    <property type="molecule type" value="Genomic_DNA"/>
</dbReference>
<dbReference type="OrthoDB" id="3232670at2759"/>
<reference evidence="2 3" key="1">
    <citation type="journal article" date="2016" name="Mol. Biol. Evol.">
        <title>Comparative Genomics of Early-Diverging Mushroom-Forming Fungi Provides Insights into the Origins of Lignocellulose Decay Capabilities.</title>
        <authorList>
            <person name="Nagy L.G."/>
            <person name="Riley R."/>
            <person name="Tritt A."/>
            <person name="Adam C."/>
            <person name="Daum C."/>
            <person name="Floudas D."/>
            <person name="Sun H."/>
            <person name="Yadav J.S."/>
            <person name="Pangilinan J."/>
            <person name="Larsson K.H."/>
            <person name="Matsuura K."/>
            <person name="Barry K."/>
            <person name="Labutti K."/>
            <person name="Kuo R."/>
            <person name="Ohm R.A."/>
            <person name="Bhattacharya S.S."/>
            <person name="Shirouzu T."/>
            <person name="Yoshinaga Y."/>
            <person name="Martin F.M."/>
            <person name="Grigoriev I.V."/>
            <person name="Hibbett D.S."/>
        </authorList>
    </citation>
    <scope>NUCLEOTIDE SEQUENCE [LARGE SCALE GENOMIC DNA]</scope>
    <source>
        <strain evidence="2 3">L-15889</strain>
    </source>
</reference>
<organism evidence="2 3">
    <name type="scientific">Daedalea quercina L-15889</name>
    <dbReference type="NCBI Taxonomy" id="1314783"/>
    <lineage>
        <taxon>Eukaryota</taxon>
        <taxon>Fungi</taxon>
        <taxon>Dikarya</taxon>
        <taxon>Basidiomycota</taxon>
        <taxon>Agaricomycotina</taxon>
        <taxon>Agaricomycetes</taxon>
        <taxon>Polyporales</taxon>
        <taxon>Fomitopsis</taxon>
    </lineage>
</organism>
<gene>
    <name evidence="2" type="ORF">DAEQUDRAFT_764060</name>
</gene>